<keyword evidence="3" id="KW-1185">Reference proteome</keyword>
<proteinExistence type="predicted"/>
<organism evidence="2 3">
    <name type="scientific">Oldenlandia corymbosa var. corymbosa</name>
    <dbReference type="NCBI Taxonomy" id="529605"/>
    <lineage>
        <taxon>Eukaryota</taxon>
        <taxon>Viridiplantae</taxon>
        <taxon>Streptophyta</taxon>
        <taxon>Embryophyta</taxon>
        <taxon>Tracheophyta</taxon>
        <taxon>Spermatophyta</taxon>
        <taxon>Magnoliopsida</taxon>
        <taxon>eudicotyledons</taxon>
        <taxon>Gunneridae</taxon>
        <taxon>Pentapetalae</taxon>
        <taxon>asterids</taxon>
        <taxon>lamiids</taxon>
        <taxon>Gentianales</taxon>
        <taxon>Rubiaceae</taxon>
        <taxon>Rubioideae</taxon>
        <taxon>Spermacoceae</taxon>
        <taxon>Hedyotis-Oldenlandia complex</taxon>
        <taxon>Oldenlandia</taxon>
    </lineage>
</organism>
<dbReference type="PANTHER" id="PTHR35546">
    <property type="entry name" value="F-BOX PROTEIN INTERACTION DOMAIN PROTEIN-RELATED"/>
    <property type="match status" value="1"/>
</dbReference>
<dbReference type="AlphaFoldDB" id="A0AAV1D039"/>
<dbReference type="InterPro" id="IPR056592">
    <property type="entry name" value="Beta-prop_At3g26010-like"/>
</dbReference>
<dbReference type="InterPro" id="IPR055290">
    <property type="entry name" value="At3g26010-like"/>
</dbReference>
<protein>
    <submittedName>
        <fullName evidence="2">OLC1v1036913C1</fullName>
    </submittedName>
</protein>
<evidence type="ECO:0000259" key="1">
    <source>
        <dbReference type="Pfam" id="PF24750"/>
    </source>
</evidence>
<dbReference type="PANTHER" id="PTHR35546:SF130">
    <property type="entry name" value="EXPRESSED PROTEIN"/>
    <property type="match status" value="1"/>
</dbReference>
<reference evidence="2" key="1">
    <citation type="submission" date="2023-03" db="EMBL/GenBank/DDBJ databases">
        <authorList>
            <person name="Julca I."/>
        </authorList>
    </citation>
    <scope>NUCLEOTIDE SEQUENCE</scope>
</reference>
<feature type="domain" description="F-box protein At3g26010-like beta-propeller" evidence="1">
    <location>
        <begin position="10"/>
        <end position="158"/>
    </location>
</feature>
<evidence type="ECO:0000313" key="2">
    <source>
        <dbReference type="EMBL" id="CAI9100002.1"/>
    </source>
</evidence>
<evidence type="ECO:0000313" key="3">
    <source>
        <dbReference type="Proteomes" id="UP001161247"/>
    </source>
</evidence>
<dbReference type="Pfam" id="PF24750">
    <property type="entry name" value="b-prop_At3g26010-like"/>
    <property type="match status" value="1"/>
</dbReference>
<accession>A0AAV1D039</accession>
<dbReference type="Proteomes" id="UP001161247">
    <property type="component" value="Chromosome 3"/>
</dbReference>
<name>A0AAV1D039_OLDCO</name>
<dbReference type="EMBL" id="OX459120">
    <property type="protein sequence ID" value="CAI9100002.1"/>
    <property type="molecule type" value="Genomic_DNA"/>
</dbReference>
<sequence>MDDTESRGRVLTSFKVVIVSCKPKVEDFLAVEIFSSETWEWAPLKVHSDDCPILIFSSVRPVVRDNILYYTGEERTREKISTGGIIAYDPYMTPHKLRFIEIPKGASNEPESSNCGVSQGLLKFCQIRHLEHGILFNVWQLQEEDNKWCLQHTIRIEDIVIEDQGCEKRIITSI</sequence>
<gene>
    <name evidence="2" type="ORF">OLC1_LOCUS9924</name>
</gene>